<dbReference type="PANTHER" id="PTHR13696:SF52">
    <property type="entry name" value="PARA FAMILY PROTEIN CT_582"/>
    <property type="match status" value="1"/>
</dbReference>
<dbReference type="SUPFAM" id="SSF52540">
    <property type="entry name" value="P-loop containing nucleoside triphosphate hydrolases"/>
    <property type="match status" value="1"/>
</dbReference>
<feature type="domain" description="AAA" evidence="2">
    <location>
        <begin position="41"/>
        <end position="224"/>
    </location>
</feature>
<evidence type="ECO:0000256" key="1">
    <source>
        <dbReference type="SAM" id="MobiDB-lite"/>
    </source>
</evidence>
<evidence type="ECO:0000259" key="2">
    <source>
        <dbReference type="Pfam" id="PF13614"/>
    </source>
</evidence>
<dbReference type="CDD" id="cd02042">
    <property type="entry name" value="ParAB_family"/>
    <property type="match status" value="1"/>
</dbReference>
<keyword evidence="4" id="KW-1185">Reference proteome</keyword>
<dbReference type="InterPro" id="IPR025669">
    <property type="entry name" value="AAA_dom"/>
</dbReference>
<reference evidence="3 4" key="1">
    <citation type="journal article" date="2019" name="Int. J. Syst. Evol. Microbiol.">
        <title>The Global Catalogue of Microorganisms (GCM) 10K type strain sequencing project: providing services to taxonomists for standard genome sequencing and annotation.</title>
        <authorList>
            <consortium name="The Broad Institute Genomics Platform"/>
            <consortium name="The Broad Institute Genome Sequencing Center for Infectious Disease"/>
            <person name="Wu L."/>
            <person name="Ma J."/>
        </authorList>
    </citation>
    <scope>NUCLEOTIDE SEQUENCE [LARGE SCALE GENOMIC DNA]</scope>
    <source>
        <strain evidence="3 4">JCM 15592</strain>
    </source>
</reference>
<dbReference type="InterPro" id="IPR027417">
    <property type="entry name" value="P-loop_NTPase"/>
</dbReference>
<evidence type="ECO:0000313" key="3">
    <source>
        <dbReference type="EMBL" id="GAA1809589.1"/>
    </source>
</evidence>
<comment type="caution">
    <text evidence="3">The sequence shown here is derived from an EMBL/GenBank/DDBJ whole genome shotgun (WGS) entry which is preliminary data.</text>
</comment>
<name>A0ABN2M5H7_9MICO</name>
<dbReference type="Gene3D" id="3.40.50.300">
    <property type="entry name" value="P-loop containing nucleotide triphosphate hydrolases"/>
    <property type="match status" value="1"/>
</dbReference>
<accession>A0ABN2M5H7</accession>
<organism evidence="3 4">
    <name type="scientific">Nostocoides veronense</name>
    <dbReference type="NCBI Taxonomy" id="330836"/>
    <lineage>
        <taxon>Bacteria</taxon>
        <taxon>Bacillati</taxon>
        <taxon>Actinomycetota</taxon>
        <taxon>Actinomycetes</taxon>
        <taxon>Micrococcales</taxon>
        <taxon>Intrasporangiaceae</taxon>
        <taxon>Nostocoides</taxon>
    </lineage>
</organism>
<evidence type="ECO:0000313" key="4">
    <source>
        <dbReference type="Proteomes" id="UP001499938"/>
    </source>
</evidence>
<dbReference type="Proteomes" id="UP001499938">
    <property type="component" value="Unassembled WGS sequence"/>
</dbReference>
<protein>
    <submittedName>
        <fullName evidence="3">ParA family protein</fullName>
    </submittedName>
</protein>
<feature type="region of interest" description="Disordered" evidence="1">
    <location>
        <begin position="1"/>
        <end position="42"/>
    </location>
</feature>
<gene>
    <name evidence="3" type="ORF">GCM10009811_35940</name>
</gene>
<dbReference type="InterPro" id="IPR050678">
    <property type="entry name" value="DNA_Partitioning_ATPase"/>
</dbReference>
<dbReference type="PANTHER" id="PTHR13696">
    <property type="entry name" value="P-LOOP CONTAINING NUCLEOSIDE TRIPHOSPHATE HYDROLASE"/>
    <property type="match status" value="1"/>
</dbReference>
<proteinExistence type="predicted"/>
<dbReference type="Pfam" id="PF13614">
    <property type="entry name" value="AAA_31"/>
    <property type="match status" value="1"/>
</dbReference>
<dbReference type="EMBL" id="BAAAPO010000063">
    <property type="protein sequence ID" value="GAA1809589.1"/>
    <property type="molecule type" value="Genomic_DNA"/>
</dbReference>
<sequence length="312" mass="33538">MQSDVSRETAGVRGLGGGDVSRETVPSRTDRVKAPRPRRPKVVAVSNQKGGVGKTTTAVNLAAALAQDGLGVLLIDMDPQGNASTALSIAHDDDDLGIYDVLVDERPLIRVVKECPDIPGLWCAPSTVDLAGAEIELVGLTHRERRLKQVIDHLYSALDRSRRPTPDYVIIDCPPSLGLLTLNALVAADEVFIPIQGEYYALEGLTALMRTIGLVQASMNPDLAVGAILLTMVDGRTNLAAQVAEEVRRHFPREVLRSTIPRSVRLSESPSFGQTVMTYDPTGTGALSYRAAAREFAHRDHGASTSDEGDVR</sequence>